<organism evidence="1 2">
    <name type="scientific">Algimonas ampicilliniresistens</name>
    <dbReference type="NCBI Taxonomy" id="1298735"/>
    <lineage>
        <taxon>Bacteria</taxon>
        <taxon>Pseudomonadati</taxon>
        <taxon>Pseudomonadota</taxon>
        <taxon>Alphaproteobacteria</taxon>
        <taxon>Maricaulales</taxon>
        <taxon>Robiginitomaculaceae</taxon>
        <taxon>Algimonas</taxon>
    </lineage>
</organism>
<accession>A0ABQ5V7T2</accession>
<dbReference type="Proteomes" id="UP001161391">
    <property type="component" value="Unassembled WGS sequence"/>
</dbReference>
<comment type="caution">
    <text evidence="1">The sequence shown here is derived from an EMBL/GenBank/DDBJ whole genome shotgun (WGS) entry which is preliminary data.</text>
</comment>
<reference evidence="1" key="2">
    <citation type="submission" date="2023-01" db="EMBL/GenBank/DDBJ databases">
        <title>Draft genome sequence of Algimonas ampicilliniresistens strain NBRC 108219.</title>
        <authorList>
            <person name="Sun Q."/>
            <person name="Mori K."/>
        </authorList>
    </citation>
    <scope>NUCLEOTIDE SEQUENCE</scope>
    <source>
        <strain evidence="1">NBRC 108219</strain>
    </source>
</reference>
<keyword evidence="2" id="KW-1185">Reference proteome</keyword>
<evidence type="ECO:0000313" key="1">
    <source>
        <dbReference type="EMBL" id="GLQ22641.1"/>
    </source>
</evidence>
<evidence type="ECO:0000313" key="2">
    <source>
        <dbReference type="Proteomes" id="UP001161391"/>
    </source>
</evidence>
<proteinExistence type="predicted"/>
<name>A0ABQ5V7T2_9PROT</name>
<dbReference type="RefSeq" id="WP_284387179.1">
    <property type="nucleotide sequence ID" value="NZ_BSNK01000001.1"/>
</dbReference>
<dbReference type="EMBL" id="BSNK01000001">
    <property type="protein sequence ID" value="GLQ22641.1"/>
    <property type="molecule type" value="Genomic_DNA"/>
</dbReference>
<sequence length="106" mass="11480">MSAVKVIITILALLFAAVGAAYQFWLKPQIEFAQIGTAYGAKKMCSCLNVSELSLDQCKADFTEDISMVTFIPDKNAVTVEVLGGRISNRAIYRPGLGCTLVTEKT</sequence>
<gene>
    <name evidence="1" type="ORF">GCM10007853_05150</name>
</gene>
<protein>
    <submittedName>
        <fullName evidence="1">Uncharacterized protein</fullName>
    </submittedName>
</protein>
<reference evidence="1" key="1">
    <citation type="journal article" date="2014" name="Int. J. Syst. Evol. Microbiol.">
        <title>Complete genome of a new Firmicutes species belonging to the dominant human colonic microbiota ('Ruminococcus bicirculans') reveals two chromosomes and a selective capacity to utilize plant glucans.</title>
        <authorList>
            <consortium name="NISC Comparative Sequencing Program"/>
            <person name="Wegmann U."/>
            <person name="Louis P."/>
            <person name="Goesmann A."/>
            <person name="Henrissat B."/>
            <person name="Duncan S.H."/>
            <person name="Flint H.J."/>
        </authorList>
    </citation>
    <scope>NUCLEOTIDE SEQUENCE</scope>
    <source>
        <strain evidence="1">NBRC 108219</strain>
    </source>
</reference>